<protein>
    <submittedName>
        <fullName evidence="1">Uncharacterized protein</fullName>
    </submittedName>
</protein>
<dbReference type="AlphaFoldDB" id="A0A8D8LVV4"/>
<accession>A0A8D8LVV4</accession>
<name>A0A8D8LVV4_9HEMI</name>
<sequence length="109" mass="12829">MEKVDTVPLIVRHCVCLVWTNSVCEISIRYQYSTILLSSTATALLYCLLNKCSARNDFLLYFESKLISCSLFKFDVRFFFRVSNKKFDGNVIFYYLFGSHVVFIFRDVF</sequence>
<reference evidence="1" key="1">
    <citation type="submission" date="2021-05" db="EMBL/GenBank/DDBJ databases">
        <authorList>
            <person name="Alioto T."/>
            <person name="Alioto T."/>
            <person name="Gomez Garrido J."/>
        </authorList>
    </citation>
    <scope>NUCLEOTIDE SEQUENCE</scope>
</reference>
<proteinExistence type="predicted"/>
<dbReference type="EMBL" id="HBUF01039383">
    <property type="protein sequence ID" value="CAG6617600.1"/>
    <property type="molecule type" value="Transcribed_RNA"/>
</dbReference>
<organism evidence="1">
    <name type="scientific">Cacopsylla melanoneura</name>
    <dbReference type="NCBI Taxonomy" id="428564"/>
    <lineage>
        <taxon>Eukaryota</taxon>
        <taxon>Metazoa</taxon>
        <taxon>Ecdysozoa</taxon>
        <taxon>Arthropoda</taxon>
        <taxon>Hexapoda</taxon>
        <taxon>Insecta</taxon>
        <taxon>Pterygota</taxon>
        <taxon>Neoptera</taxon>
        <taxon>Paraneoptera</taxon>
        <taxon>Hemiptera</taxon>
        <taxon>Sternorrhyncha</taxon>
        <taxon>Psylloidea</taxon>
        <taxon>Psyllidae</taxon>
        <taxon>Psyllinae</taxon>
        <taxon>Cacopsylla</taxon>
    </lineage>
</organism>
<evidence type="ECO:0000313" key="1">
    <source>
        <dbReference type="EMBL" id="CAG6617600.1"/>
    </source>
</evidence>